<feature type="region of interest" description="Disordered" evidence="1">
    <location>
        <begin position="1"/>
        <end position="47"/>
    </location>
</feature>
<dbReference type="SMART" id="SM00513">
    <property type="entry name" value="SAP"/>
    <property type="match status" value="1"/>
</dbReference>
<dbReference type="GeneID" id="28733978"/>
<keyword evidence="4" id="KW-1185">Reference proteome</keyword>
<evidence type="ECO:0000259" key="2">
    <source>
        <dbReference type="PROSITE" id="PS50800"/>
    </source>
</evidence>
<organism evidence="3 4">
    <name type="scientific">Cyphellophora attinorum</name>
    <dbReference type="NCBI Taxonomy" id="1664694"/>
    <lineage>
        <taxon>Eukaryota</taxon>
        <taxon>Fungi</taxon>
        <taxon>Dikarya</taxon>
        <taxon>Ascomycota</taxon>
        <taxon>Pezizomycotina</taxon>
        <taxon>Eurotiomycetes</taxon>
        <taxon>Chaetothyriomycetidae</taxon>
        <taxon>Chaetothyriales</taxon>
        <taxon>Cyphellophoraceae</taxon>
        <taxon>Cyphellophora</taxon>
    </lineage>
</organism>
<dbReference type="Pfam" id="PF02037">
    <property type="entry name" value="SAP"/>
    <property type="match status" value="1"/>
</dbReference>
<dbReference type="VEuPathDB" id="FungiDB:AB675_2150"/>
<dbReference type="SUPFAM" id="SSF68906">
    <property type="entry name" value="SAP domain"/>
    <property type="match status" value="1"/>
</dbReference>
<dbReference type="AlphaFoldDB" id="A0A0N1HE67"/>
<feature type="region of interest" description="Disordered" evidence="1">
    <location>
        <begin position="100"/>
        <end position="126"/>
    </location>
</feature>
<dbReference type="Proteomes" id="UP000038010">
    <property type="component" value="Unassembled WGS sequence"/>
</dbReference>
<dbReference type="OrthoDB" id="3993201at2759"/>
<dbReference type="STRING" id="1664694.A0A0N1HE67"/>
<feature type="compositionally biased region" description="Polar residues" evidence="1">
    <location>
        <begin position="16"/>
        <end position="27"/>
    </location>
</feature>
<dbReference type="InterPro" id="IPR003034">
    <property type="entry name" value="SAP_dom"/>
</dbReference>
<accession>A0A0N1HE67</accession>
<dbReference type="EMBL" id="LFJN01000006">
    <property type="protein sequence ID" value="KPI43004.1"/>
    <property type="molecule type" value="Genomic_DNA"/>
</dbReference>
<feature type="domain" description="SAP" evidence="2">
    <location>
        <begin position="50"/>
        <end position="84"/>
    </location>
</feature>
<gene>
    <name evidence="3" type="ORF">AB675_2150</name>
</gene>
<reference evidence="3 4" key="1">
    <citation type="submission" date="2015-06" db="EMBL/GenBank/DDBJ databases">
        <title>Draft genome of the ant-associated black yeast Phialophora attae CBS 131958.</title>
        <authorList>
            <person name="Moreno L.F."/>
            <person name="Stielow B.J."/>
            <person name="de Hoog S."/>
            <person name="Vicente V.A."/>
            <person name="Weiss V.A."/>
            <person name="de Vries M."/>
            <person name="Cruz L.M."/>
            <person name="Souza E.M."/>
        </authorList>
    </citation>
    <scope>NUCLEOTIDE SEQUENCE [LARGE SCALE GENOMIC DNA]</scope>
    <source>
        <strain evidence="3 4">CBS 131958</strain>
    </source>
</reference>
<dbReference type="RefSeq" id="XP_018002967.1">
    <property type="nucleotide sequence ID" value="XM_018142098.1"/>
</dbReference>
<evidence type="ECO:0000256" key="1">
    <source>
        <dbReference type="SAM" id="MobiDB-lite"/>
    </source>
</evidence>
<evidence type="ECO:0000313" key="3">
    <source>
        <dbReference type="EMBL" id="KPI43004.1"/>
    </source>
</evidence>
<dbReference type="Gene3D" id="1.10.720.30">
    <property type="entry name" value="SAP domain"/>
    <property type="match status" value="1"/>
</dbReference>
<comment type="caution">
    <text evidence="3">The sequence shown here is derived from an EMBL/GenBank/DDBJ whole genome shotgun (WGS) entry which is preliminary data.</text>
</comment>
<sequence>MAAPRASSFKALRNLQKASGTTVATSKRSLHLTGAQASPSPIDPTHKTTYTPWTLQDLRGECNKRTLSASGTKHELIDRLAGHDSLQARAFSMAMRKIARHETRKPVSSTPESPSRHFNTSRANKSVGDTSTVDFAYFPKLFAPEFNPEPAAIRVPILPNVHSDDAEANLQRYPELDSAAGGYQDTEAGHNLMKPQISAIDSSGVSAMSDVHDGHQSAGEMTVDALTNLTETVSKSARQFVDAGAQKQTTMSQVWNGFLDDLLGPKSAKA</sequence>
<dbReference type="InterPro" id="IPR036361">
    <property type="entry name" value="SAP_dom_sf"/>
</dbReference>
<evidence type="ECO:0000313" key="4">
    <source>
        <dbReference type="Proteomes" id="UP000038010"/>
    </source>
</evidence>
<proteinExistence type="predicted"/>
<dbReference type="PROSITE" id="PS50800">
    <property type="entry name" value="SAP"/>
    <property type="match status" value="1"/>
</dbReference>
<feature type="compositionally biased region" description="Polar residues" evidence="1">
    <location>
        <begin position="106"/>
        <end position="126"/>
    </location>
</feature>
<name>A0A0N1HE67_9EURO</name>
<protein>
    <recommendedName>
        <fullName evidence="2">SAP domain-containing protein</fullName>
    </recommendedName>
</protein>